<reference evidence="2 3" key="1">
    <citation type="submission" date="2023-04" db="EMBL/GenBank/DDBJ databases">
        <title>Bacteria Genome Submission.</title>
        <authorList>
            <person name="Isaac P."/>
        </authorList>
    </citation>
    <scope>NUCLEOTIDE SEQUENCE [LARGE SCALE GENOMIC DNA]</scope>
    <source>
        <strain evidence="2 3">SampleS7P1</strain>
        <plasmid evidence="2 3">unnamed2</plasmid>
    </source>
</reference>
<keyword evidence="3" id="KW-1185">Reference proteome</keyword>
<dbReference type="Proteomes" id="UP001239169">
    <property type="component" value="Plasmid unnamed2"/>
</dbReference>
<geneLocation type="plasmid" evidence="2 3">
    <name>unnamed2</name>
</geneLocation>
<feature type="domain" description="DUF7274" evidence="1">
    <location>
        <begin position="3"/>
        <end position="66"/>
    </location>
</feature>
<dbReference type="InterPro" id="IPR055698">
    <property type="entry name" value="DUF7274"/>
</dbReference>
<name>A0ABY8R7B9_PARBF</name>
<accession>A0ABY8R7B9</accession>
<dbReference type="EMBL" id="CP124687">
    <property type="protein sequence ID" value="WGX77459.1"/>
    <property type="molecule type" value="Genomic_DNA"/>
</dbReference>
<dbReference type="Pfam" id="PF23939">
    <property type="entry name" value="DUF7274"/>
    <property type="match status" value="1"/>
</dbReference>
<evidence type="ECO:0000313" key="2">
    <source>
        <dbReference type="EMBL" id="WGX77459.1"/>
    </source>
</evidence>
<sequence length="80" mass="8922">MAMPRFSATTKLRTFAGMPIPYSSTKAVQGSEHGVYFHWQGKWRFTVIRGFYVTCDCVDIADHSGGTRFTSSKGTNSTFC</sequence>
<keyword evidence="2" id="KW-0614">Plasmid</keyword>
<evidence type="ECO:0000313" key="3">
    <source>
        <dbReference type="Proteomes" id="UP001239169"/>
    </source>
</evidence>
<gene>
    <name evidence="2" type="ORF">QJS64_19460</name>
</gene>
<evidence type="ECO:0000259" key="1">
    <source>
        <dbReference type="Pfam" id="PF23939"/>
    </source>
</evidence>
<protein>
    <recommendedName>
        <fullName evidence="1">DUF7274 domain-containing protein</fullName>
    </recommendedName>
</protein>
<organism evidence="2 3">
    <name type="scientific">Paraclostridium bifermentans</name>
    <name type="common">Clostridium bifermentans</name>
    <dbReference type="NCBI Taxonomy" id="1490"/>
    <lineage>
        <taxon>Bacteria</taxon>
        <taxon>Bacillati</taxon>
        <taxon>Bacillota</taxon>
        <taxon>Clostridia</taxon>
        <taxon>Peptostreptococcales</taxon>
        <taxon>Peptostreptococcaceae</taxon>
        <taxon>Paraclostridium</taxon>
    </lineage>
</organism>
<proteinExistence type="predicted"/>